<evidence type="ECO:0000256" key="1">
    <source>
        <dbReference type="ARBA" id="ARBA00001974"/>
    </source>
</evidence>
<evidence type="ECO:0000256" key="9">
    <source>
        <dbReference type="SAM" id="Phobius"/>
    </source>
</evidence>
<dbReference type="EMBL" id="MGEF01000038">
    <property type="protein sequence ID" value="OGL78165.1"/>
    <property type="molecule type" value="Genomic_DNA"/>
</dbReference>
<evidence type="ECO:0000256" key="2">
    <source>
        <dbReference type="ARBA" id="ARBA00022630"/>
    </source>
</evidence>
<dbReference type="PROSITE" id="PS51384">
    <property type="entry name" value="FAD_FR"/>
    <property type="match status" value="1"/>
</dbReference>
<feature type="transmembrane region" description="Helical" evidence="9">
    <location>
        <begin position="99"/>
        <end position="119"/>
    </location>
</feature>
<dbReference type="PRINTS" id="PR00410">
    <property type="entry name" value="PHEHYDRXLASE"/>
</dbReference>
<sequence>MLARIDHFFNSITMYRLVLYTLAALALVAVILGFLGMLPSTGGQLAGSAVFLPLLCFGANKVCAALWRAPVNTESALITGLILFFVLSPATNPKELGMVTLAGVAAMASKYVFAFYGRHLFNPAAFGAFVLGLLGSGQASWWVATAPMLIPALVIGLAVVRKVRRFSMFFSFLIVSLVSMSVSAAKYDIFALSTLTESFVSWPLIFFGAIMLTEPLTAPPTLRLKICYGALAGALMTVPFHVGPVFSSPELGLLVVNALAFFFSQKRRLSLRLGTRTACAHGVYEFSFIPDYRLSFRPGQYLEWTLPHGGADTRGIRRYFTIASSPTERDIKLGVRVSDKPSSFKKALIQLAPGAALTACHCAGDFVLPNDVGRKLGFIAGGIGITPFRSMLKYLLDMQQKRDIALLYASATPDGFCYEELFTQAQKELSLKYIPVVTNIEKAGEWKGRKGFIDEARLKEAVPDYRERRWYLSGPSAMVDAYKKLLRHSGVRRTAIITDYFPGF</sequence>
<dbReference type="SUPFAM" id="SSF52343">
    <property type="entry name" value="Ferredoxin reductase-like, C-terminal NADP-linked domain"/>
    <property type="match status" value="1"/>
</dbReference>
<dbReference type="CDD" id="cd00322">
    <property type="entry name" value="FNR_like"/>
    <property type="match status" value="1"/>
</dbReference>
<keyword evidence="4" id="KW-0479">Metal-binding</keyword>
<feature type="transmembrane region" description="Helical" evidence="9">
    <location>
        <begin position="166"/>
        <end position="183"/>
    </location>
</feature>
<keyword evidence="2" id="KW-0285">Flavoprotein</keyword>
<evidence type="ECO:0000256" key="7">
    <source>
        <dbReference type="ARBA" id="ARBA00023004"/>
    </source>
</evidence>
<keyword evidence="9" id="KW-1133">Transmembrane helix</keyword>
<dbReference type="InterPro" id="IPR017927">
    <property type="entry name" value="FAD-bd_FR_type"/>
</dbReference>
<keyword evidence="5" id="KW-0274">FAD</keyword>
<comment type="caution">
    <text evidence="11">The sequence shown here is derived from an EMBL/GenBank/DDBJ whole genome shotgun (WGS) entry which is preliminary data.</text>
</comment>
<evidence type="ECO:0000313" key="12">
    <source>
        <dbReference type="Proteomes" id="UP000176604"/>
    </source>
</evidence>
<keyword evidence="7" id="KW-0408">Iron</keyword>
<comment type="cofactor">
    <cofactor evidence="1">
        <name>FAD</name>
        <dbReference type="ChEBI" id="CHEBI:57692"/>
    </cofactor>
</comment>
<feature type="transmembrane region" description="Helical" evidence="9">
    <location>
        <begin position="189"/>
        <end position="210"/>
    </location>
</feature>
<dbReference type="InterPro" id="IPR039261">
    <property type="entry name" value="FNR_nucleotide-bd"/>
</dbReference>
<keyword evidence="3" id="KW-0001">2Fe-2S</keyword>
<dbReference type="GO" id="GO:0016491">
    <property type="term" value="F:oxidoreductase activity"/>
    <property type="evidence" value="ECO:0007669"/>
    <property type="project" value="UniProtKB-KW"/>
</dbReference>
<organism evidence="11 12">
    <name type="scientific">Candidatus Uhrbacteria bacterium RIFCSPHIGHO2_12_FULL_54_23</name>
    <dbReference type="NCBI Taxonomy" id="1802397"/>
    <lineage>
        <taxon>Bacteria</taxon>
        <taxon>Candidatus Uhriibacteriota</taxon>
    </lineage>
</organism>
<feature type="transmembrane region" description="Helical" evidence="9">
    <location>
        <begin position="17"/>
        <end position="38"/>
    </location>
</feature>
<dbReference type="GO" id="GO:0046872">
    <property type="term" value="F:metal ion binding"/>
    <property type="evidence" value="ECO:0007669"/>
    <property type="project" value="UniProtKB-KW"/>
</dbReference>
<evidence type="ECO:0000256" key="6">
    <source>
        <dbReference type="ARBA" id="ARBA00023002"/>
    </source>
</evidence>
<dbReference type="SUPFAM" id="SSF63380">
    <property type="entry name" value="Riboflavin synthase domain-like"/>
    <property type="match status" value="1"/>
</dbReference>
<dbReference type="STRING" id="1802397.A3J43_01785"/>
<feature type="transmembrane region" description="Helical" evidence="9">
    <location>
        <begin position="222"/>
        <end position="240"/>
    </location>
</feature>
<dbReference type="Gene3D" id="3.40.50.80">
    <property type="entry name" value="Nucleotide-binding domain of ferredoxin-NADP reductase (FNR) module"/>
    <property type="match status" value="1"/>
</dbReference>
<dbReference type="Pfam" id="PF00175">
    <property type="entry name" value="NAD_binding_1"/>
    <property type="match status" value="1"/>
</dbReference>
<dbReference type="PANTHER" id="PTHR47354:SF6">
    <property type="entry name" value="NADH OXIDOREDUCTASE HCR"/>
    <property type="match status" value="1"/>
</dbReference>
<proteinExistence type="predicted"/>
<accession>A0A1F7UIT1</accession>
<keyword evidence="6" id="KW-0560">Oxidoreductase</keyword>
<evidence type="ECO:0000256" key="3">
    <source>
        <dbReference type="ARBA" id="ARBA00022714"/>
    </source>
</evidence>
<keyword evidence="9" id="KW-0472">Membrane</keyword>
<keyword evidence="9" id="KW-0812">Transmembrane</keyword>
<reference evidence="11 12" key="1">
    <citation type="journal article" date="2016" name="Nat. Commun.">
        <title>Thousands of microbial genomes shed light on interconnected biogeochemical processes in an aquifer system.</title>
        <authorList>
            <person name="Anantharaman K."/>
            <person name="Brown C.T."/>
            <person name="Hug L.A."/>
            <person name="Sharon I."/>
            <person name="Castelle C.J."/>
            <person name="Probst A.J."/>
            <person name="Thomas B.C."/>
            <person name="Singh A."/>
            <person name="Wilkins M.J."/>
            <person name="Karaoz U."/>
            <person name="Brodie E.L."/>
            <person name="Williams K.H."/>
            <person name="Hubbard S.S."/>
            <person name="Banfield J.F."/>
        </authorList>
    </citation>
    <scope>NUCLEOTIDE SEQUENCE [LARGE SCALE GENOMIC DNA]</scope>
</reference>
<dbReference type="InterPro" id="IPR001433">
    <property type="entry name" value="OxRdtase_FAD/NAD-bd"/>
</dbReference>
<evidence type="ECO:0000256" key="5">
    <source>
        <dbReference type="ARBA" id="ARBA00022827"/>
    </source>
</evidence>
<dbReference type="Gene3D" id="2.40.30.10">
    <property type="entry name" value="Translation factors"/>
    <property type="match status" value="1"/>
</dbReference>
<dbReference type="PANTHER" id="PTHR47354">
    <property type="entry name" value="NADH OXIDOREDUCTASE HCR"/>
    <property type="match status" value="1"/>
</dbReference>
<dbReference type="Proteomes" id="UP000176604">
    <property type="component" value="Unassembled WGS sequence"/>
</dbReference>
<dbReference type="InterPro" id="IPR017938">
    <property type="entry name" value="Riboflavin_synthase-like_b-brl"/>
</dbReference>
<evidence type="ECO:0000259" key="10">
    <source>
        <dbReference type="PROSITE" id="PS51384"/>
    </source>
</evidence>
<evidence type="ECO:0000313" key="11">
    <source>
        <dbReference type="EMBL" id="OGL78165.1"/>
    </source>
</evidence>
<feature type="transmembrane region" description="Helical" evidence="9">
    <location>
        <begin position="75"/>
        <end position="92"/>
    </location>
</feature>
<dbReference type="GO" id="GO:0051537">
    <property type="term" value="F:2 iron, 2 sulfur cluster binding"/>
    <property type="evidence" value="ECO:0007669"/>
    <property type="project" value="UniProtKB-KW"/>
</dbReference>
<name>A0A1F7UIT1_9BACT</name>
<feature type="domain" description="FAD-binding FR-type" evidence="10">
    <location>
        <begin position="266"/>
        <end position="369"/>
    </location>
</feature>
<keyword evidence="8" id="KW-0411">Iron-sulfur</keyword>
<dbReference type="InterPro" id="IPR050415">
    <property type="entry name" value="MRET"/>
</dbReference>
<evidence type="ECO:0000256" key="8">
    <source>
        <dbReference type="ARBA" id="ARBA00023014"/>
    </source>
</evidence>
<gene>
    <name evidence="11" type="ORF">A3J43_01785</name>
</gene>
<feature type="transmembrane region" description="Helical" evidence="9">
    <location>
        <begin position="139"/>
        <end position="159"/>
    </location>
</feature>
<protein>
    <recommendedName>
        <fullName evidence="10">FAD-binding FR-type domain-containing protein</fullName>
    </recommendedName>
</protein>
<evidence type="ECO:0000256" key="4">
    <source>
        <dbReference type="ARBA" id="ARBA00022723"/>
    </source>
</evidence>
<dbReference type="AlphaFoldDB" id="A0A1F7UIT1"/>